<dbReference type="GO" id="GO:0005524">
    <property type="term" value="F:ATP binding"/>
    <property type="evidence" value="ECO:0007669"/>
    <property type="project" value="InterPro"/>
</dbReference>
<dbReference type="GO" id="GO:0004252">
    <property type="term" value="F:serine-type endopeptidase activity"/>
    <property type="evidence" value="ECO:0007669"/>
    <property type="project" value="InterPro"/>
</dbReference>
<dbReference type="InterPro" id="IPR046838">
    <property type="entry name" value="BrxL_N"/>
</dbReference>
<feature type="domain" description="Lon proteolytic" evidence="2">
    <location>
        <begin position="502"/>
        <end position="679"/>
    </location>
</feature>
<name>N1V5M8_9MICC</name>
<keyword evidence="5" id="KW-1185">Reference proteome</keyword>
<dbReference type="Pfam" id="PF13337">
    <property type="entry name" value="BrxL_ATPase"/>
    <property type="match status" value="1"/>
</dbReference>
<comment type="caution">
    <text evidence="4">The sequence shown here is derived from an EMBL/GenBank/DDBJ whole genome shotgun (WGS) entry which is preliminary data.</text>
</comment>
<dbReference type="NCBIfam" id="TIGR02653">
    <property type="entry name" value="Lon_rel_chp"/>
    <property type="match status" value="1"/>
</dbReference>
<dbReference type="NCBIfam" id="TIGR02688">
    <property type="entry name" value="BREX system Lon protease-like protein BrxL"/>
    <property type="match status" value="1"/>
</dbReference>
<evidence type="ECO:0000259" key="2">
    <source>
        <dbReference type="Pfam" id="PF05362"/>
    </source>
</evidence>
<gene>
    <name evidence="4" type="ORF">D477_004426</name>
</gene>
<evidence type="ECO:0000256" key="1">
    <source>
        <dbReference type="ARBA" id="ARBA00022670"/>
    </source>
</evidence>
<dbReference type="Gene3D" id="3.30.230.10">
    <property type="match status" value="1"/>
</dbReference>
<sequence length="681" mass="74750">MSAMDVTDKLAAESFEGYVVRKDLAQKFKGAYPVPTYVGEFLLGRYCATTDDEEIGEGLEVVRKLMDDRTVRAGEEELFKSRARERGAVKLIELMKARLDAKSNSYFAELPSLQIKDARISDSLVAANERMLTGGFYAEVDLEYDPSIAEEKGGRPFGVANLRPIQLSTRDSLSHLALGRQQFTTEQWKQLLLRSVGFEAERLNDRAQDVLLLRMVPFVVRNYNLVELGPRGTGKSHLYQQVSPYAHLISGGKATVARMFVNNATGQRGLVAQYDVVCFDEVSGVSFDQKDGVNIMKGYMESGEFSRGRESIRADGSIALVGNFDVDVAHQQRIGHLLSPLPKEMRDDTAFMDRLHAYLPGWDVPKLDPSYFTAHFGLVSDFLSECWARLRDQSRLPAIQGRVHFGDALSGRDLTAVNKTIDGLLKLLYPAATSEVSDEDLEWSVKLALECRRRVKEQQRRIGAAEFRNTHFGYRIGEGIEQFVSTPELRSPDTIGLDPLPPGQVWGLAEGSADVGPGLYRIDVTEMAGTGVRLLNQAAPASLRESVKVAEQNLISQARLLVGDKDPREHEFTVQARALDAAKSGQGLGIPVLLALASSLLQRNVRGGLIAAGSLTLGGGIEPVANAGQLAELAMEKGATALLLPVSARRQMIEVSDEVAAKVSFIFYTDAQDALIKAIDN</sequence>
<dbReference type="OrthoDB" id="5297084at2"/>
<keyword evidence="1 4" id="KW-0645">Protease</keyword>
<dbReference type="GO" id="GO:0030163">
    <property type="term" value="P:protein catabolic process"/>
    <property type="evidence" value="ECO:0007669"/>
    <property type="project" value="InterPro"/>
</dbReference>
<dbReference type="PRINTS" id="PR00830">
    <property type="entry name" value="ENDOLAPTASE"/>
</dbReference>
<dbReference type="InterPro" id="IPR014721">
    <property type="entry name" value="Ribsml_uS5_D2-typ_fold_subgr"/>
</dbReference>
<feature type="domain" description="BREX system Lon protease-like BrxL N-terminal" evidence="3">
    <location>
        <begin position="14"/>
        <end position="144"/>
    </location>
</feature>
<dbReference type="Pfam" id="PF20442">
    <property type="entry name" value="BrxL_N"/>
    <property type="match status" value="1"/>
</dbReference>
<dbReference type="EMBL" id="ANPE02000074">
    <property type="protein sequence ID" value="EMY35392.1"/>
    <property type="molecule type" value="Genomic_DNA"/>
</dbReference>
<dbReference type="RefSeq" id="WP_005267608.1">
    <property type="nucleotide sequence ID" value="NZ_ANPE02000074.1"/>
</dbReference>
<organism evidence="4 5">
    <name type="scientific">Arthrobacter crystallopoietes BAB-32</name>
    <dbReference type="NCBI Taxonomy" id="1246476"/>
    <lineage>
        <taxon>Bacteria</taxon>
        <taxon>Bacillati</taxon>
        <taxon>Actinomycetota</taxon>
        <taxon>Actinomycetes</taxon>
        <taxon>Micrococcales</taxon>
        <taxon>Micrococcaceae</taxon>
        <taxon>Crystallibacter</taxon>
    </lineage>
</organism>
<dbReference type="AlphaFoldDB" id="N1V5M8"/>
<reference evidence="4 5" key="1">
    <citation type="journal article" date="2013" name="Genome Announc.">
        <title>Draft Genome Sequence of Arthrobacter crystallopoietes Strain BAB-32, Revealing Genes for Bioremediation.</title>
        <authorList>
            <person name="Joshi M.N."/>
            <person name="Pandit A.S."/>
            <person name="Sharma A."/>
            <person name="Pandya R.V."/>
            <person name="Desai S.M."/>
            <person name="Saxena A.K."/>
            <person name="Bagatharia S.B."/>
        </authorList>
    </citation>
    <scope>NUCLEOTIDE SEQUENCE [LARGE SCALE GENOMIC DNA]</scope>
    <source>
        <strain evidence="4 5">BAB-32</strain>
    </source>
</reference>
<dbReference type="GO" id="GO:0004176">
    <property type="term" value="F:ATP-dependent peptidase activity"/>
    <property type="evidence" value="ECO:0007669"/>
    <property type="project" value="InterPro"/>
</dbReference>
<protein>
    <submittedName>
        <fullName evidence="4">ATP-dependent Lon protease</fullName>
    </submittedName>
</protein>
<dbReference type="PANTHER" id="PTHR10046">
    <property type="entry name" value="ATP DEPENDENT LON PROTEASE FAMILY MEMBER"/>
    <property type="match status" value="1"/>
</dbReference>
<accession>N1V5M8</accession>
<dbReference type="InterPro" id="IPR027065">
    <property type="entry name" value="Lon_Prtase"/>
</dbReference>
<keyword evidence="1 4" id="KW-0378">Hydrolase</keyword>
<dbReference type="InterPro" id="IPR027417">
    <property type="entry name" value="P-loop_NTPase"/>
</dbReference>
<proteinExistence type="predicted"/>
<dbReference type="Pfam" id="PF05362">
    <property type="entry name" value="Lon_C"/>
    <property type="match status" value="1"/>
</dbReference>
<dbReference type="GO" id="GO:0006508">
    <property type="term" value="P:proteolysis"/>
    <property type="evidence" value="ECO:0007669"/>
    <property type="project" value="UniProtKB-KW"/>
</dbReference>
<dbReference type="SUPFAM" id="SSF52540">
    <property type="entry name" value="P-loop containing nucleoside triphosphate hydrolases"/>
    <property type="match status" value="1"/>
</dbReference>
<dbReference type="InterPro" id="IPR014061">
    <property type="entry name" value="BrxL-like"/>
</dbReference>
<dbReference type="Proteomes" id="UP000010729">
    <property type="component" value="Unassembled WGS sequence"/>
</dbReference>
<evidence type="ECO:0000313" key="4">
    <source>
        <dbReference type="EMBL" id="EMY35392.1"/>
    </source>
</evidence>
<dbReference type="SUPFAM" id="SSF54211">
    <property type="entry name" value="Ribosomal protein S5 domain 2-like"/>
    <property type="match status" value="1"/>
</dbReference>
<evidence type="ECO:0000259" key="3">
    <source>
        <dbReference type="Pfam" id="PF20442"/>
    </source>
</evidence>
<dbReference type="InterPro" id="IPR020568">
    <property type="entry name" value="Ribosomal_Su5_D2-typ_SF"/>
</dbReference>
<dbReference type="InterPro" id="IPR013473">
    <property type="entry name" value="BrxL"/>
</dbReference>
<dbReference type="InterPro" id="IPR008269">
    <property type="entry name" value="Lon_proteolytic"/>
</dbReference>
<evidence type="ECO:0000313" key="5">
    <source>
        <dbReference type="Proteomes" id="UP000010729"/>
    </source>
</evidence>